<evidence type="ECO:0000313" key="1">
    <source>
        <dbReference type="EMBL" id="GAI90483.1"/>
    </source>
</evidence>
<dbReference type="AlphaFoldDB" id="X1SBZ7"/>
<organism evidence="1">
    <name type="scientific">marine sediment metagenome</name>
    <dbReference type="NCBI Taxonomy" id="412755"/>
    <lineage>
        <taxon>unclassified sequences</taxon>
        <taxon>metagenomes</taxon>
        <taxon>ecological metagenomes</taxon>
    </lineage>
</organism>
<accession>X1SBZ7</accession>
<gene>
    <name evidence="1" type="ORF">S12H4_32433</name>
</gene>
<dbReference type="SUPFAM" id="SSF52467">
    <property type="entry name" value="DHS-like NAD/FAD-binding domain"/>
    <property type="match status" value="1"/>
</dbReference>
<dbReference type="EMBL" id="BARW01019026">
    <property type="protein sequence ID" value="GAI90483.1"/>
    <property type="molecule type" value="Genomic_DNA"/>
</dbReference>
<name>X1SBZ7_9ZZZZ</name>
<sequence>RDSDRKDRGTIARLLKAFQETDDLKKNIWKPRIEKWLLPQILKDAHPTFFHKALASLYEAYNAVNITLNFDGLLIREFEIYRKEEKGKEEKAFSLPTKEECGNFFLRLGNQEVKVKEYLEIQARGDILYVTCDAEEFYCPNKEKKHSLWAPIASFPSHETDPKKKPDLNPSYFLKCPRCGEIGMPLLSFPGSYDKENEMKGILETVWKYLAFRVGSVTVAGTSGEWDPRIVAFLGDLLSEREIPLLVVDLKLRKPNNETNYEKFLSRNTTYIVNEL</sequence>
<proteinExistence type="predicted"/>
<feature type="non-terminal residue" evidence="1">
    <location>
        <position position="1"/>
    </location>
</feature>
<protein>
    <submittedName>
        <fullName evidence="1">Uncharacterized protein</fullName>
    </submittedName>
</protein>
<reference evidence="1" key="1">
    <citation type="journal article" date="2014" name="Front. Microbiol.">
        <title>High frequency of phylogenetically diverse reductive dehalogenase-homologous genes in deep subseafloor sedimentary metagenomes.</title>
        <authorList>
            <person name="Kawai M."/>
            <person name="Futagami T."/>
            <person name="Toyoda A."/>
            <person name="Takaki Y."/>
            <person name="Nishi S."/>
            <person name="Hori S."/>
            <person name="Arai W."/>
            <person name="Tsubouchi T."/>
            <person name="Morono Y."/>
            <person name="Uchiyama I."/>
            <person name="Ito T."/>
            <person name="Fujiyama A."/>
            <person name="Inagaki F."/>
            <person name="Takami H."/>
        </authorList>
    </citation>
    <scope>NUCLEOTIDE SEQUENCE</scope>
    <source>
        <strain evidence="1">Expedition CK06-06</strain>
    </source>
</reference>
<comment type="caution">
    <text evidence="1">The sequence shown here is derived from an EMBL/GenBank/DDBJ whole genome shotgun (WGS) entry which is preliminary data.</text>
</comment>
<dbReference type="InterPro" id="IPR029035">
    <property type="entry name" value="DHS-like_NAD/FAD-binding_dom"/>
</dbReference>
<feature type="non-terminal residue" evidence="1">
    <location>
        <position position="276"/>
    </location>
</feature>